<comment type="caution">
    <text evidence="2">The sequence shown here is derived from an EMBL/GenBank/DDBJ whole genome shotgun (WGS) entry which is preliminary data.</text>
</comment>
<keyword evidence="5" id="KW-1185">Reference proteome</keyword>
<dbReference type="OrthoDB" id="1358731at2"/>
<dbReference type="Proteomes" id="UP000273898">
    <property type="component" value="Unassembled WGS sequence"/>
</dbReference>
<gene>
    <name evidence="2" type="ORF">BCL90_4564</name>
    <name evidence="3" type="ORF">E3V97_19615</name>
</gene>
<evidence type="ECO:0000256" key="1">
    <source>
        <dbReference type="SAM" id="Phobius"/>
    </source>
</evidence>
<dbReference type="AlphaFoldDB" id="A0A497XWC3"/>
<keyword evidence="1" id="KW-0812">Transmembrane</keyword>
<evidence type="ECO:0000313" key="3">
    <source>
        <dbReference type="EMBL" id="TFB29259.1"/>
    </source>
</evidence>
<evidence type="ECO:0000313" key="4">
    <source>
        <dbReference type="Proteomes" id="UP000273898"/>
    </source>
</evidence>
<reference evidence="3 5" key="2">
    <citation type="submission" date="2019-03" db="EMBL/GenBank/DDBJ databases">
        <authorList>
            <person name="He R.-H."/>
        </authorList>
    </citation>
    <scope>NUCLEOTIDE SEQUENCE [LARGE SCALE GENOMIC DNA]</scope>
    <source>
        <strain evidence="3 5">DSM 19624</strain>
    </source>
</reference>
<organism evidence="2 4">
    <name type="scientific">Pedobacter alluvionis</name>
    <dbReference type="NCBI Taxonomy" id="475253"/>
    <lineage>
        <taxon>Bacteria</taxon>
        <taxon>Pseudomonadati</taxon>
        <taxon>Bacteroidota</taxon>
        <taxon>Sphingobacteriia</taxon>
        <taxon>Sphingobacteriales</taxon>
        <taxon>Sphingobacteriaceae</taxon>
        <taxon>Pedobacter</taxon>
    </lineage>
</organism>
<protein>
    <submittedName>
        <fullName evidence="2">Putative membrane protein</fullName>
    </submittedName>
</protein>
<evidence type="ECO:0000313" key="5">
    <source>
        <dbReference type="Proteomes" id="UP000297429"/>
    </source>
</evidence>
<keyword evidence="1" id="KW-1133">Transmembrane helix</keyword>
<proteinExistence type="predicted"/>
<dbReference type="EMBL" id="RCCK01000014">
    <property type="protein sequence ID" value="RLJ72913.1"/>
    <property type="molecule type" value="Genomic_DNA"/>
</dbReference>
<keyword evidence="1" id="KW-0472">Membrane</keyword>
<dbReference type="EMBL" id="SOPX01000004">
    <property type="protein sequence ID" value="TFB29259.1"/>
    <property type="molecule type" value="Genomic_DNA"/>
</dbReference>
<reference evidence="2 4" key="1">
    <citation type="submission" date="2018-10" db="EMBL/GenBank/DDBJ databases">
        <title>Genomic Encyclopedia of Archaeal and Bacterial Type Strains, Phase II (KMG-II): from individual species to whole genera.</title>
        <authorList>
            <person name="Goeker M."/>
        </authorList>
    </citation>
    <scope>NUCLEOTIDE SEQUENCE [LARGE SCALE GENOMIC DNA]</scope>
    <source>
        <strain evidence="2 4">DSM 19624</strain>
    </source>
</reference>
<dbReference type="Proteomes" id="UP000297429">
    <property type="component" value="Unassembled WGS sequence"/>
</dbReference>
<dbReference type="Pfam" id="PF22564">
    <property type="entry name" value="HAAS"/>
    <property type="match status" value="1"/>
</dbReference>
<name>A0A497XWC3_9SPHI</name>
<sequence length="192" mass="22058">MKEQTFNNQTAQKIYDDYFKRVRRCIAILSEDDQRELTMELKSHVYEATRNSTPEREIDILMDVLNKLGMPEEVLQPMVADKKIRQATRTFNPRHILQALTLNITNGAGYVVLAAIYLLISTFGLLIFLKFIHPSDTGLFVSNGRLIGFGFILDRPAGNREVLGNMFVPVVIMIMIIAYLLNTLLLRLLRRK</sequence>
<dbReference type="RefSeq" id="WP_121287171.1">
    <property type="nucleotide sequence ID" value="NZ_RCCK01000014.1"/>
</dbReference>
<evidence type="ECO:0000313" key="2">
    <source>
        <dbReference type="EMBL" id="RLJ72913.1"/>
    </source>
</evidence>
<accession>A0A497XWC3</accession>
<feature type="transmembrane region" description="Helical" evidence="1">
    <location>
        <begin position="166"/>
        <end position="189"/>
    </location>
</feature>
<feature type="transmembrane region" description="Helical" evidence="1">
    <location>
        <begin position="110"/>
        <end position="132"/>
    </location>
</feature>